<dbReference type="EnsemblPlants" id="OGLUM01G20050.1">
    <property type="protein sequence ID" value="OGLUM01G20050.1"/>
    <property type="gene ID" value="OGLUM01G20050"/>
</dbReference>
<dbReference type="Gramene" id="OGLUM01G20050.1">
    <property type="protein sequence ID" value="OGLUM01G20050.1"/>
    <property type="gene ID" value="OGLUM01G20050"/>
</dbReference>
<feature type="region of interest" description="Disordered" evidence="1">
    <location>
        <begin position="1"/>
        <end position="73"/>
    </location>
</feature>
<reference evidence="2" key="2">
    <citation type="submission" date="2015-04" db="UniProtKB">
        <authorList>
            <consortium name="EnsemblPlants"/>
        </authorList>
    </citation>
    <scope>IDENTIFICATION</scope>
</reference>
<dbReference type="HOGENOM" id="CLU_2214026_0_0_1"/>
<evidence type="ECO:0000256" key="1">
    <source>
        <dbReference type="SAM" id="MobiDB-lite"/>
    </source>
</evidence>
<dbReference type="AlphaFoldDB" id="A0A0D9Y9B6"/>
<accession>A0A0D9Y9B6</accession>
<sequence length="107" mass="11426">MEMLLGAGPCFKEEEKREKKREKRKGEGVGSNLHKGFSREASRRQPSPGGHKVFRGERRGGCGLGLNNRSGSARLGTGKHLGIAMGQVGGGLGWNVPAPDPRTLHPA</sequence>
<reference evidence="2" key="1">
    <citation type="submission" date="2013-08" db="EMBL/GenBank/DDBJ databases">
        <title>Oryza genome evolution.</title>
        <authorList>
            <person name="Wing R.A."/>
            <person name="Panaud O."/>
            <person name="Oliveira A.C."/>
        </authorList>
    </citation>
    <scope>NUCLEOTIDE SEQUENCE</scope>
</reference>
<reference evidence="2" key="3">
    <citation type="submission" date="2018-05" db="EMBL/GenBank/DDBJ databases">
        <title>OgluRS3 (Oryza glumaepatula Reference Sequence Version 3).</title>
        <authorList>
            <person name="Zhang J."/>
            <person name="Kudrna D."/>
            <person name="Lee S."/>
            <person name="Talag J."/>
            <person name="Welchert J."/>
            <person name="Wing R.A."/>
        </authorList>
    </citation>
    <scope>NUCLEOTIDE SEQUENCE [LARGE SCALE GENOMIC DNA]</scope>
</reference>
<evidence type="ECO:0000313" key="3">
    <source>
        <dbReference type="Proteomes" id="UP000026961"/>
    </source>
</evidence>
<organism evidence="2">
    <name type="scientific">Oryza glumipatula</name>
    <dbReference type="NCBI Taxonomy" id="40148"/>
    <lineage>
        <taxon>Eukaryota</taxon>
        <taxon>Viridiplantae</taxon>
        <taxon>Streptophyta</taxon>
        <taxon>Embryophyta</taxon>
        <taxon>Tracheophyta</taxon>
        <taxon>Spermatophyta</taxon>
        <taxon>Magnoliopsida</taxon>
        <taxon>Liliopsida</taxon>
        <taxon>Poales</taxon>
        <taxon>Poaceae</taxon>
        <taxon>BOP clade</taxon>
        <taxon>Oryzoideae</taxon>
        <taxon>Oryzeae</taxon>
        <taxon>Oryzinae</taxon>
        <taxon>Oryza</taxon>
    </lineage>
</organism>
<dbReference type="Proteomes" id="UP000026961">
    <property type="component" value="Chromosome 1"/>
</dbReference>
<keyword evidence="3" id="KW-1185">Reference proteome</keyword>
<evidence type="ECO:0000313" key="2">
    <source>
        <dbReference type="EnsemblPlants" id="OGLUM01G20050.1"/>
    </source>
</evidence>
<name>A0A0D9Y9B6_9ORYZ</name>
<proteinExistence type="predicted"/>
<protein>
    <submittedName>
        <fullName evidence="2">Uncharacterized protein</fullName>
    </submittedName>
</protein>